<proteinExistence type="predicted"/>
<keyword evidence="1" id="KW-0255">Endonuclease</keyword>
<dbReference type="GO" id="GO:0004519">
    <property type="term" value="F:endonuclease activity"/>
    <property type="evidence" value="ECO:0007669"/>
    <property type="project" value="UniProtKB-KW"/>
</dbReference>
<organism evidence="1 2">
    <name type="scientific">Abyssobacteria bacterium (strain SURF_5)</name>
    <dbReference type="NCBI Taxonomy" id="2093360"/>
    <lineage>
        <taxon>Bacteria</taxon>
        <taxon>Pseudomonadati</taxon>
        <taxon>Candidatus Hydrogenedentota</taxon>
        <taxon>Candidatus Abyssobacteria</taxon>
    </lineage>
</organism>
<comment type="caution">
    <text evidence="1">The sequence shown here is derived from an EMBL/GenBank/DDBJ whole genome shotgun (WGS) entry which is preliminary data.</text>
</comment>
<dbReference type="AlphaFoldDB" id="A0A3A4NQR2"/>
<gene>
    <name evidence="1" type="ORF">C4520_15455</name>
</gene>
<name>A0A3A4NQR2_ABYX5</name>
<evidence type="ECO:0000313" key="1">
    <source>
        <dbReference type="EMBL" id="RJP17871.1"/>
    </source>
</evidence>
<keyword evidence="1" id="KW-0378">Hydrolase</keyword>
<feature type="non-terminal residue" evidence="1">
    <location>
        <position position="178"/>
    </location>
</feature>
<protein>
    <submittedName>
        <fullName evidence="1">Restriction endonuclease subunit M</fullName>
    </submittedName>
</protein>
<keyword evidence="1" id="KW-0540">Nuclease</keyword>
<reference evidence="1 2" key="1">
    <citation type="journal article" date="2017" name="ISME J.">
        <title>Energy and carbon metabolisms in a deep terrestrial subsurface fluid microbial community.</title>
        <authorList>
            <person name="Momper L."/>
            <person name="Jungbluth S.P."/>
            <person name="Lee M.D."/>
            <person name="Amend J.P."/>
        </authorList>
    </citation>
    <scope>NUCLEOTIDE SEQUENCE [LARGE SCALE GENOMIC DNA]</scope>
    <source>
        <strain evidence="1">SURF_5</strain>
    </source>
</reference>
<sequence length="178" mass="20616">MTSPSEILALIERFERNIDSYRSPAYNEAQLRLEFLNPFFQALGWDVYNEHGYAEAYKEVIHEDAIKIGAPDYCFRIGGARKFFVEAKKPAVKLLADGPLKDDTPAFQLRRYAWSSKLPLSILTDFEEFAIYDCRIRPKPADKISTARVFCCRYKEYPENWPHISGIFSKEAILKGDF</sequence>
<evidence type="ECO:0000313" key="2">
    <source>
        <dbReference type="Proteomes" id="UP000265882"/>
    </source>
</evidence>
<dbReference type="EMBL" id="QZKU01000109">
    <property type="protein sequence ID" value="RJP17871.1"/>
    <property type="molecule type" value="Genomic_DNA"/>
</dbReference>
<dbReference type="Proteomes" id="UP000265882">
    <property type="component" value="Unassembled WGS sequence"/>
</dbReference>
<accession>A0A3A4NQR2</accession>